<dbReference type="InterPro" id="IPR004364">
    <property type="entry name" value="Aa-tRNA-synt_II"/>
</dbReference>
<keyword evidence="4" id="KW-0067">ATP-binding</keyword>
<organism evidence="7 8">
    <name type="scientific">Sedimenticola thiotaurini</name>
    <dbReference type="NCBI Taxonomy" id="1543721"/>
    <lineage>
        <taxon>Bacteria</taxon>
        <taxon>Pseudomonadati</taxon>
        <taxon>Pseudomonadota</taxon>
        <taxon>Gammaproteobacteria</taxon>
        <taxon>Chromatiales</taxon>
        <taxon>Sedimenticolaceae</taxon>
        <taxon>Sedimenticola</taxon>
    </lineage>
</organism>
<dbReference type="GO" id="GO:0005524">
    <property type="term" value="F:ATP binding"/>
    <property type="evidence" value="ECO:0007669"/>
    <property type="project" value="UniProtKB-KW"/>
</dbReference>
<gene>
    <name evidence="7" type="ORF">AAY24_08795</name>
</gene>
<dbReference type="InterPro" id="IPR045864">
    <property type="entry name" value="aa-tRNA-synth_II/BPL/LPL"/>
</dbReference>
<dbReference type="NCBIfam" id="TIGR00462">
    <property type="entry name" value="genX"/>
    <property type="match status" value="1"/>
</dbReference>
<dbReference type="InterPro" id="IPR006195">
    <property type="entry name" value="aa-tRNA-synth_II"/>
</dbReference>
<keyword evidence="2" id="KW-0436">Ligase</keyword>
<evidence type="ECO:0000256" key="3">
    <source>
        <dbReference type="ARBA" id="ARBA00022741"/>
    </source>
</evidence>
<name>A0A0F7JV33_9GAMM</name>
<dbReference type="EMBL" id="CP011412">
    <property type="protein sequence ID" value="AKH20431.1"/>
    <property type="molecule type" value="Genomic_DNA"/>
</dbReference>
<dbReference type="InterPro" id="IPR018149">
    <property type="entry name" value="Lys-tRNA-synth_II_C"/>
</dbReference>
<evidence type="ECO:0000259" key="6">
    <source>
        <dbReference type="PROSITE" id="PS50862"/>
    </source>
</evidence>
<comment type="subunit">
    <text evidence="1">Homodimer.</text>
</comment>
<dbReference type="GO" id="GO:0004824">
    <property type="term" value="F:lysine-tRNA ligase activity"/>
    <property type="evidence" value="ECO:0007669"/>
    <property type="project" value="InterPro"/>
</dbReference>
<keyword evidence="8" id="KW-1185">Reference proteome</keyword>
<dbReference type="AlphaFoldDB" id="A0A0F7JV33"/>
<feature type="domain" description="Aminoacyl-transfer RNA synthetases class-II family profile" evidence="6">
    <location>
        <begin position="1"/>
        <end position="310"/>
    </location>
</feature>
<dbReference type="PATRIC" id="fig|1543721.4.peg.1819"/>
<evidence type="ECO:0000256" key="2">
    <source>
        <dbReference type="ARBA" id="ARBA00022598"/>
    </source>
</evidence>
<comment type="catalytic activity">
    <reaction evidence="5">
        <text>D-beta-lysine + L-lysyl-[protein] + ATP = N(6)-((3R)-3,6-diaminohexanoyl)-L-lysyl-[protein] + AMP + diphosphate + H(+)</text>
        <dbReference type="Rhea" id="RHEA:83435"/>
        <dbReference type="Rhea" id="RHEA-COMP:9752"/>
        <dbReference type="Rhea" id="RHEA-COMP:20131"/>
        <dbReference type="ChEBI" id="CHEBI:15378"/>
        <dbReference type="ChEBI" id="CHEBI:29969"/>
        <dbReference type="ChEBI" id="CHEBI:30616"/>
        <dbReference type="ChEBI" id="CHEBI:33019"/>
        <dbReference type="ChEBI" id="CHEBI:84138"/>
        <dbReference type="ChEBI" id="CHEBI:156053"/>
        <dbReference type="ChEBI" id="CHEBI:456215"/>
    </reaction>
    <physiologicalReaction direction="left-to-right" evidence="5">
        <dbReference type="Rhea" id="RHEA:83436"/>
    </physiologicalReaction>
</comment>
<dbReference type="SUPFAM" id="SSF55681">
    <property type="entry name" value="Class II aaRS and biotin synthetases"/>
    <property type="match status" value="1"/>
</dbReference>
<keyword evidence="3" id="KW-0547">Nucleotide-binding</keyword>
<evidence type="ECO:0000256" key="5">
    <source>
        <dbReference type="ARBA" id="ARBA00052794"/>
    </source>
</evidence>
<dbReference type="PANTHER" id="PTHR42918">
    <property type="entry name" value="LYSYL-TRNA SYNTHETASE"/>
    <property type="match status" value="1"/>
</dbReference>
<proteinExistence type="predicted"/>
<accession>A0A0F7JV33</accession>
<evidence type="ECO:0000256" key="4">
    <source>
        <dbReference type="ARBA" id="ARBA00022840"/>
    </source>
</evidence>
<dbReference type="Pfam" id="PF00152">
    <property type="entry name" value="tRNA-synt_2"/>
    <property type="match status" value="1"/>
</dbReference>
<evidence type="ECO:0000313" key="8">
    <source>
        <dbReference type="Proteomes" id="UP000034410"/>
    </source>
</evidence>
<protein>
    <recommendedName>
        <fullName evidence="6">Aminoacyl-transfer RNA synthetases class-II family profile domain-containing protein</fullName>
    </recommendedName>
</protein>
<dbReference type="PRINTS" id="PR00982">
    <property type="entry name" value="TRNASYNTHLYS"/>
</dbReference>
<dbReference type="NCBIfam" id="NF006828">
    <property type="entry name" value="PRK09350.1"/>
    <property type="match status" value="1"/>
</dbReference>
<dbReference type="OrthoDB" id="9802326at2"/>
<dbReference type="KEGG" id="seds:AAY24_08795"/>
<dbReference type="PROSITE" id="PS50862">
    <property type="entry name" value="AA_TRNA_LIGASE_II"/>
    <property type="match status" value="1"/>
</dbReference>
<dbReference type="PANTHER" id="PTHR42918:SF6">
    <property type="entry name" value="ELONGATION FACTOR P--(R)-BETA-LYSINE LIGASE"/>
    <property type="match status" value="1"/>
</dbReference>
<sequence>METLRMRARMMARIREFFQQQGVMEVETPICSRHATTDPSIHSLVTCYTGPGAPDGVPLYLHTSPEFPMKRLLAAGSGSIYQLCKVFRDGESGRLHNPEFTLLEWYRPGFDHHRLMEEVEQLVQRVLPEPGPVRRISYRTLFEQLLGVDPHRATAGQLRQLALQKGVPGIEQLDLPHRDAWLDLLMTHCIEPAMGAGLCFVYDYPASQAALARVRPDDPPVAERFELYIDGVEVANGFHELADAAEQRRRFEQDLQARSNANLPLPPMDEWLLEALARGLPDCAGVALGVDRLFMRSIGADHIDRVIAFPLERA</sequence>
<dbReference type="GO" id="GO:0000049">
    <property type="term" value="F:tRNA binding"/>
    <property type="evidence" value="ECO:0007669"/>
    <property type="project" value="TreeGrafter"/>
</dbReference>
<dbReference type="InterPro" id="IPR004525">
    <property type="entry name" value="EpmA"/>
</dbReference>
<reference evidence="7 8" key="1">
    <citation type="journal article" date="2015" name="Genome Announc.">
        <title>Complete Genome Sequence of Sedimenticola thiotaurini Strain SIP-G1, a Polyphosphate- and Polyhydroxyalkanoate-Accumulating Sulfur-Oxidizing Gammaproteobacterium Isolated from Salt Marsh Sediments.</title>
        <authorList>
            <person name="Flood B.E."/>
            <person name="Jones D.S."/>
            <person name="Bailey J.V."/>
        </authorList>
    </citation>
    <scope>NUCLEOTIDE SEQUENCE [LARGE SCALE GENOMIC DNA]</scope>
    <source>
        <strain evidence="7 8">SIP-G1</strain>
    </source>
</reference>
<evidence type="ECO:0000313" key="7">
    <source>
        <dbReference type="EMBL" id="AKH20431.1"/>
    </source>
</evidence>
<dbReference type="GO" id="GO:0005829">
    <property type="term" value="C:cytosol"/>
    <property type="evidence" value="ECO:0007669"/>
    <property type="project" value="TreeGrafter"/>
</dbReference>
<dbReference type="GO" id="GO:0006430">
    <property type="term" value="P:lysyl-tRNA aminoacylation"/>
    <property type="evidence" value="ECO:0007669"/>
    <property type="project" value="InterPro"/>
</dbReference>
<dbReference type="FunFam" id="3.30.930.10:FF:000017">
    <property type="entry name" value="Elongation factor P--(R)-beta-lysine ligase"/>
    <property type="match status" value="1"/>
</dbReference>
<evidence type="ECO:0000256" key="1">
    <source>
        <dbReference type="ARBA" id="ARBA00011738"/>
    </source>
</evidence>
<dbReference type="Proteomes" id="UP000034410">
    <property type="component" value="Chromosome"/>
</dbReference>
<dbReference type="Gene3D" id="3.30.930.10">
    <property type="entry name" value="Bira Bifunctional Protein, Domain 2"/>
    <property type="match status" value="1"/>
</dbReference>